<name>A0A1I0JGY8_9BACI</name>
<dbReference type="Gene3D" id="3.40.50.300">
    <property type="entry name" value="P-loop containing nucleotide triphosphate hydrolases"/>
    <property type="match status" value="1"/>
</dbReference>
<accession>A0A1I0JGY8</accession>
<keyword evidence="3" id="KW-1185">Reference proteome</keyword>
<dbReference type="STRING" id="237682.SAMN05421676_12018"/>
<dbReference type="AlphaFoldDB" id="A0A1I0JGY8"/>
<dbReference type="InterPro" id="IPR027417">
    <property type="entry name" value="P-loop_NTPase"/>
</dbReference>
<reference evidence="3" key="1">
    <citation type="submission" date="2016-10" db="EMBL/GenBank/DDBJ databases">
        <authorList>
            <person name="Varghese N."/>
            <person name="Submissions S."/>
        </authorList>
    </citation>
    <scope>NUCLEOTIDE SEQUENCE [LARGE SCALE GENOMIC DNA]</scope>
    <source>
        <strain evidence="3">CGMCC 1.3566</strain>
    </source>
</reference>
<dbReference type="Pfam" id="PF13469">
    <property type="entry name" value="Sulfotransfer_3"/>
    <property type="match status" value="1"/>
</dbReference>
<evidence type="ECO:0000256" key="1">
    <source>
        <dbReference type="ARBA" id="ARBA00022679"/>
    </source>
</evidence>
<dbReference type="OrthoDB" id="5432096at2"/>
<gene>
    <name evidence="2" type="ORF">SAMN05421676_12018</name>
</gene>
<sequence>MKRIFIVGAPRSGTTLLQSMLSSHSSINSFTESHFFTNNFKSYKKLFYGVKKGINQSVEEFMKENKFDKELIQEWREEKKKTAKQYGKNFIKLLDQYTIHQKNKVWIEKTPAHLYFVPFIHKVCENAQFIHIVRDGKDVAASIYDVANRSPEIWGRRSLEQCVDRWNHDVEVSIKYLSRRNHFGVTYESLVDEPEKILKRLCHQLGIEWESNMLDFSSATSNLVTSKEKWKQNNYKGLTKHNRLNKLSHDQKEYVSKYINMNLYTKFSNLVDLE</sequence>
<keyword evidence="1 2" id="KW-0808">Transferase</keyword>
<dbReference type="SUPFAM" id="SSF52540">
    <property type="entry name" value="P-loop containing nucleoside triphosphate hydrolases"/>
    <property type="match status" value="1"/>
</dbReference>
<dbReference type="GO" id="GO:0008476">
    <property type="term" value="F:protein-tyrosine sulfotransferase activity"/>
    <property type="evidence" value="ECO:0007669"/>
    <property type="project" value="InterPro"/>
</dbReference>
<evidence type="ECO:0000313" key="2">
    <source>
        <dbReference type="EMBL" id="SEU09492.1"/>
    </source>
</evidence>
<evidence type="ECO:0000313" key="3">
    <source>
        <dbReference type="Proteomes" id="UP000199095"/>
    </source>
</evidence>
<organism evidence="2 3">
    <name type="scientific">Salinibacillus kushneri</name>
    <dbReference type="NCBI Taxonomy" id="237682"/>
    <lineage>
        <taxon>Bacteria</taxon>
        <taxon>Bacillati</taxon>
        <taxon>Bacillota</taxon>
        <taxon>Bacilli</taxon>
        <taxon>Bacillales</taxon>
        <taxon>Bacillaceae</taxon>
        <taxon>Salinibacillus</taxon>
    </lineage>
</organism>
<dbReference type="RefSeq" id="WP_093137837.1">
    <property type="nucleotide sequence ID" value="NZ_FOHJ01000020.1"/>
</dbReference>
<proteinExistence type="predicted"/>
<dbReference type="PANTHER" id="PTHR12788">
    <property type="entry name" value="PROTEIN-TYROSINE SULFOTRANSFERASE 2"/>
    <property type="match status" value="1"/>
</dbReference>
<dbReference type="PANTHER" id="PTHR12788:SF10">
    <property type="entry name" value="PROTEIN-TYROSINE SULFOTRANSFERASE"/>
    <property type="match status" value="1"/>
</dbReference>
<dbReference type="EMBL" id="FOHJ01000020">
    <property type="protein sequence ID" value="SEU09492.1"/>
    <property type="molecule type" value="Genomic_DNA"/>
</dbReference>
<dbReference type="Proteomes" id="UP000199095">
    <property type="component" value="Unassembled WGS sequence"/>
</dbReference>
<dbReference type="InterPro" id="IPR026634">
    <property type="entry name" value="TPST-like"/>
</dbReference>
<protein>
    <submittedName>
        <fullName evidence="2">Sulfotransferase family protein</fullName>
    </submittedName>
</protein>